<sequence>MEPKSTTKQQEKSLKTKELLFPLNKDNYIEFLENILKKHGQTQYKVSSKQQFSFKFTLPKTKRYCSYCCTTLAGCLVHNPF</sequence>
<dbReference type="AlphaFoldDB" id="A0A0D0D3U6"/>
<evidence type="ECO:0000313" key="1">
    <source>
        <dbReference type="EMBL" id="KIK73909.1"/>
    </source>
</evidence>
<organism evidence="2 3">
    <name type="scientific">Paxillus rubicundulus Ve08.2h10</name>
    <dbReference type="NCBI Taxonomy" id="930991"/>
    <lineage>
        <taxon>Eukaryota</taxon>
        <taxon>Fungi</taxon>
        <taxon>Dikarya</taxon>
        <taxon>Basidiomycota</taxon>
        <taxon>Agaricomycotina</taxon>
        <taxon>Agaricomycetes</taxon>
        <taxon>Agaricomycetidae</taxon>
        <taxon>Boletales</taxon>
        <taxon>Paxilineae</taxon>
        <taxon>Paxillaceae</taxon>
        <taxon>Paxillus</taxon>
    </lineage>
</organism>
<protein>
    <submittedName>
        <fullName evidence="2">Uncharacterized protein</fullName>
    </submittedName>
</protein>
<proteinExistence type="predicted"/>
<reference evidence="2" key="3">
    <citation type="submission" date="2015-02" db="EMBL/GenBank/DDBJ databases">
        <title>Evolutionary Origins and Diversification of the Mycorrhizal Mutualists.</title>
        <authorList>
            <consortium name="DOE Joint Genome Institute"/>
            <consortium name="Mycorrhizal Genomics Consortium"/>
            <person name="Kohler A."/>
            <person name="Kuo A."/>
            <person name="Nagy L.G."/>
            <person name="Floudas D."/>
            <person name="Copeland A."/>
            <person name="Barry K.W."/>
            <person name="Cichocki N."/>
            <person name="Veneault-Fourrey C."/>
            <person name="LaButti K."/>
            <person name="Lindquist E.A."/>
            <person name="Lipzen A."/>
            <person name="Lundell T."/>
            <person name="Morin E."/>
            <person name="Murat C."/>
            <person name="Riley R."/>
            <person name="Ohm R."/>
            <person name="Sun H."/>
            <person name="Tunlid A."/>
            <person name="Henrissat B."/>
            <person name="Grigoriev I.V."/>
            <person name="Hibbett D.S."/>
            <person name="Martin F."/>
        </authorList>
    </citation>
    <scope>NUCLEOTIDE SEQUENCE</scope>
    <source>
        <strain evidence="2">Ve08.2h10</strain>
    </source>
</reference>
<accession>A0A0D0D3U6</accession>
<dbReference type="OrthoDB" id="2687480at2759"/>
<gene>
    <name evidence="2" type="ORF">PAXRUDRAFT_150104</name>
    <name evidence="1" type="ORF">PAXRUDRAFT_177172</name>
</gene>
<dbReference type="EMBL" id="KN829319">
    <property type="protein sequence ID" value="KIK73909.1"/>
    <property type="molecule type" value="Genomic_DNA"/>
</dbReference>
<reference evidence="3" key="2">
    <citation type="submission" date="2015-01" db="EMBL/GenBank/DDBJ databases">
        <title>Evolutionary Origins and Diversification of the Mycorrhizal Mutualists.</title>
        <authorList>
            <consortium name="DOE Joint Genome Institute"/>
            <consortium name="Mycorrhizal Genomics Consortium"/>
            <person name="Kohler A."/>
            <person name="Kuo A."/>
            <person name="Nagy L.G."/>
            <person name="Floudas D."/>
            <person name="Copeland A."/>
            <person name="Barry K.W."/>
            <person name="Cichocki N."/>
            <person name="Veneault-Fourrey C."/>
            <person name="LaButti K."/>
            <person name="Lindquist E.A."/>
            <person name="Lipzen A."/>
            <person name="Lundell T."/>
            <person name="Morin E."/>
            <person name="Murat C."/>
            <person name="Riley R."/>
            <person name="Ohm R."/>
            <person name="Sun H."/>
            <person name="Tunlid A."/>
            <person name="Henrissat B."/>
            <person name="Grigoriev I.V."/>
            <person name="Hibbett D.S."/>
            <person name="Martin F."/>
        </authorList>
    </citation>
    <scope>NUCLEOTIDE SEQUENCE [LARGE SCALE GENOMIC DNA]</scope>
    <source>
        <strain evidence="1 3">Ve08.2h10</strain>
    </source>
</reference>
<evidence type="ECO:0000313" key="2">
    <source>
        <dbReference type="EMBL" id="KIK91172.1"/>
    </source>
</evidence>
<dbReference type="Proteomes" id="UP000054538">
    <property type="component" value="Unassembled WGS sequence"/>
</dbReference>
<dbReference type="HOGENOM" id="CLU_2574575_0_0_1"/>
<evidence type="ECO:0000313" key="3">
    <source>
        <dbReference type="Proteomes" id="UP000054538"/>
    </source>
</evidence>
<name>A0A0D0D3U6_9AGAM</name>
<keyword evidence="3" id="KW-1185">Reference proteome</keyword>
<reference evidence="2 3" key="1">
    <citation type="submission" date="2014-04" db="EMBL/GenBank/DDBJ databases">
        <authorList>
            <consortium name="DOE Joint Genome Institute"/>
            <person name="Kuo A."/>
            <person name="Kohler A."/>
            <person name="Jargeat P."/>
            <person name="Nagy L.G."/>
            <person name="Floudas D."/>
            <person name="Copeland A."/>
            <person name="Barry K.W."/>
            <person name="Cichocki N."/>
            <person name="Veneault-Fourrey C."/>
            <person name="LaButti K."/>
            <person name="Lindquist E.A."/>
            <person name="Lipzen A."/>
            <person name="Lundell T."/>
            <person name="Morin E."/>
            <person name="Murat C."/>
            <person name="Sun H."/>
            <person name="Tunlid A."/>
            <person name="Henrissat B."/>
            <person name="Grigoriev I.V."/>
            <person name="Hibbett D.S."/>
            <person name="Martin F."/>
            <person name="Nordberg H.P."/>
            <person name="Cantor M.N."/>
            <person name="Hua S.X."/>
        </authorList>
    </citation>
    <scope>NUCLEOTIDE SEQUENCE [LARGE SCALE GENOMIC DNA]</scope>
    <source>
        <strain evidence="2 3">Ve08.2h10</strain>
    </source>
</reference>
<dbReference type="EMBL" id="KN825419">
    <property type="protein sequence ID" value="KIK91172.1"/>
    <property type="molecule type" value="Genomic_DNA"/>
</dbReference>